<reference evidence="1" key="1">
    <citation type="journal article" date="2014" name="Int. J. Syst. Evol. Microbiol.">
        <title>Complete genome sequence of Corynebacterium casei LMG S-19264T (=DSM 44701T), isolated from a smear-ripened cheese.</title>
        <authorList>
            <consortium name="US DOE Joint Genome Institute (JGI-PGF)"/>
            <person name="Walter F."/>
            <person name="Albersmeier A."/>
            <person name="Kalinowski J."/>
            <person name="Ruckert C."/>
        </authorList>
    </citation>
    <scope>NUCLEOTIDE SEQUENCE</scope>
    <source>
        <strain evidence="1">JCM 4391</strain>
    </source>
</reference>
<name>A0A918I2W3_9ACTN</name>
<organism evidence="1 2">
    <name type="scientific">Streptomyces lavendofoliae</name>
    <dbReference type="NCBI Taxonomy" id="67314"/>
    <lineage>
        <taxon>Bacteria</taxon>
        <taxon>Bacillati</taxon>
        <taxon>Actinomycetota</taxon>
        <taxon>Actinomycetes</taxon>
        <taxon>Kitasatosporales</taxon>
        <taxon>Streptomycetaceae</taxon>
        <taxon>Streptomyces</taxon>
    </lineage>
</organism>
<accession>A0A918I2W3</accession>
<gene>
    <name evidence="1" type="ORF">GCM10010274_54120</name>
</gene>
<reference evidence="1" key="2">
    <citation type="submission" date="2020-09" db="EMBL/GenBank/DDBJ databases">
        <authorList>
            <person name="Sun Q."/>
            <person name="Ohkuma M."/>
        </authorList>
    </citation>
    <scope>NUCLEOTIDE SEQUENCE</scope>
    <source>
        <strain evidence="1">JCM 4391</strain>
    </source>
</reference>
<comment type="caution">
    <text evidence="1">The sequence shown here is derived from an EMBL/GenBank/DDBJ whole genome shotgun (WGS) entry which is preliminary data.</text>
</comment>
<evidence type="ECO:0000313" key="2">
    <source>
        <dbReference type="Proteomes" id="UP000636661"/>
    </source>
</evidence>
<dbReference type="Proteomes" id="UP000636661">
    <property type="component" value="Unassembled WGS sequence"/>
</dbReference>
<evidence type="ECO:0000313" key="1">
    <source>
        <dbReference type="EMBL" id="GGU58327.1"/>
    </source>
</evidence>
<dbReference type="EMBL" id="BMTP01000016">
    <property type="protein sequence ID" value="GGU58327.1"/>
    <property type="molecule type" value="Genomic_DNA"/>
</dbReference>
<dbReference type="RefSeq" id="WP_189553886.1">
    <property type="nucleotide sequence ID" value="NZ_BMTP01000016.1"/>
</dbReference>
<dbReference type="AlphaFoldDB" id="A0A918I2W3"/>
<sequence>MAQYLGPLELRGNQWVIGDPARGDGLSVVLTPEGLEHRRRDEAAPLLAVEWSDLTVLRVRAAHRRWQGTAGGGFVGAFQPGVDTGRDGCSLHGVLRRPREPWSVRYTHHERRYTGGHVIALKALFSRLTAAKALDRLGNGEWLGTAVERLSSYSSWSATKGDLLVEETIRSLGA</sequence>
<protein>
    <submittedName>
        <fullName evidence="1">Uncharacterized protein</fullName>
    </submittedName>
</protein>
<keyword evidence="2" id="KW-1185">Reference proteome</keyword>
<proteinExistence type="predicted"/>